<feature type="signal peptide" evidence="2">
    <location>
        <begin position="1"/>
        <end position="29"/>
    </location>
</feature>
<dbReference type="STRING" id="1768.B1T50_14270"/>
<evidence type="ECO:0000313" key="4">
    <source>
        <dbReference type="EMBL" id="OOK75989.1"/>
    </source>
</evidence>
<feature type="region of interest" description="Disordered" evidence="1">
    <location>
        <begin position="156"/>
        <end position="223"/>
    </location>
</feature>
<protein>
    <submittedName>
        <fullName evidence="3">Uncharacterized protein</fullName>
    </submittedName>
</protein>
<evidence type="ECO:0000256" key="2">
    <source>
        <dbReference type="SAM" id="SignalP"/>
    </source>
</evidence>
<evidence type="ECO:0000256" key="1">
    <source>
        <dbReference type="SAM" id="MobiDB-lite"/>
    </source>
</evidence>
<dbReference type="EMBL" id="MVBN01000005">
    <property type="protein sequence ID" value="OOK72590.1"/>
    <property type="molecule type" value="Genomic_DNA"/>
</dbReference>
<dbReference type="Proteomes" id="UP000189229">
    <property type="component" value="Unassembled WGS sequence"/>
</dbReference>
<accession>A0A1V3X0D2</accession>
<organism evidence="3 5">
    <name type="scientific">Mycobacterium kansasii</name>
    <dbReference type="NCBI Taxonomy" id="1768"/>
    <lineage>
        <taxon>Bacteria</taxon>
        <taxon>Bacillati</taxon>
        <taxon>Actinomycetota</taxon>
        <taxon>Actinomycetes</taxon>
        <taxon>Mycobacteriales</taxon>
        <taxon>Mycobacteriaceae</taxon>
        <taxon>Mycobacterium</taxon>
    </lineage>
</organism>
<dbReference type="Proteomes" id="UP000188532">
    <property type="component" value="Unassembled WGS sequence"/>
</dbReference>
<evidence type="ECO:0000313" key="3">
    <source>
        <dbReference type="EMBL" id="OOK72590.1"/>
    </source>
</evidence>
<sequence length="223" mass="23198">MDIPVTKVLAAVVVAAFGLVFGGCPTASAAPTLDAFLADLPSEFAAAESAGQVRAVVASAPDEVSSTDTGTGGTLNLQLQFPPQDAAWLVTTWRLVRPYAIATDPHQLSWRVVLYQQQVADPNGSRIATAPITFGSWTVTPRLEGRPAGDMPDVVSGAAPPTTSPAIRPGWSASRLPDPVPDGYPSESPAMVARLPRAACPGPRTSKGSTGLRCPTVNRSRTE</sequence>
<evidence type="ECO:0000313" key="6">
    <source>
        <dbReference type="Proteomes" id="UP000189229"/>
    </source>
</evidence>
<dbReference type="AlphaFoldDB" id="A0A1V3X0D2"/>
<reference evidence="5 6" key="1">
    <citation type="submission" date="2017-02" db="EMBL/GenBank/DDBJ databases">
        <title>Complete genome sequences of Mycobacterium kansasii strains isolated from rhesus macaques.</title>
        <authorList>
            <person name="Panda A."/>
            <person name="Nagaraj S."/>
            <person name="Zhao X."/>
            <person name="Tettelin H."/>
            <person name="Detolla L.J."/>
        </authorList>
    </citation>
    <scope>NUCLEOTIDE SEQUENCE [LARGE SCALE GENOMIC DNA]</scope>
    <source>
        <strain evidence="3 5">11-3469</strain>
        <strain evidence="4 6">11-3813</strain>
    </source>
</reference>
<name>A0A1V3X0D2_MYCKA</name>
<comment type="caution">
    <text evidence="3">The sequence shown here is derived from an EMBL/GenBank/DDBJ whole genome shotgun (WGS) entry which is preliminary data.</text>
</comment>
<dbReference type="PROSITE" id="PS51257">
    <property type="entry name" value="PROKAR_LIPOPROTEIN"/>
    <property type="match status" value="1"/>
</dbReference>
<evidence type="ECO:0000313" key="5">
    <source>
        <dbReference type="Proteomes" id="UP000188532"/>
    </source>
</evidence>
<feature type="chain" id="PRO_5011903438" evidence="2">
    <location>
        <begin position="30"/>
        <end position="223"/>
    </location>
</feature>
<gene>
    <name evidence="3" type="ORF">BZL29_5341</name>
    <name evidence="4" type="ORF">BZL30_3761</name>
</gene>
<dbReference type="EMBL" id="MVBM01000003">
    <property type="protein sequence ID" value="OOK75989.1"/>
    <property type="molecule type" value="Genomic_DNA"/>
</dbReference>
<proteinExistence type="predicted"/>
<keyword evidence="2" id="KW-0732">Signal</keyword>